<dbReference type="Proteomes" id="UP000000379">
    <property type="component" value="Chromosome"/>
</dbReference>
<dbReference type="PANTHER" id="PTHR43744">
    <property type="entry name" value="ABC TRANSPORTER PERMEASE PROTEIN MG189-RELATED-RELATED"/>
    <property type="match status" value="1"/>
</dbReference>
<dbReference type="STRING" id="649638.Trad_0721"/>
<keyword evidence="4 7" id="KW-0812">Transmembrane</keyword>
<dbReference type="InterPro" id="IPR035906">
    <property type="entry name" value="MetI-like_sf"/>
</dbReference>
<dbReference type="AlphaFoldDB" id="D7CTK0"/>
<evidence type="ECO:0000256" key="3">
    <source>
        <dbReference type="ARBA" id="ARBA00022475"/>
    </source>
</evidence>
<feature type="domain" description="ABC transmembrane type-1" evidence="8">
    <location>
        <begin position="76"/>
        <end position="266"/>
    </location>
</feature>
<evidence type="ECO:0000256" key="6">
    <source>
        <dbReference type="ARBA" id="ARBA00023136"/>
    </source>
</evidence>
<keyword evidence="10" id="KW-1185">Reference proteome</keyword>
<reference evidence="10" key="1">
    <citation type="submission" date="2010-05" db="EMBL/GenBank/DDBJ databases">
        <title>The complete genome of Truepera radiovictris DSM 17093.</title>
        <authorList>
            <consortium name="US DOE Joint Genome Institute (JGI-PGF)"/>
            <person name="Lucas S."/>
            <person name="Copeland A."/>
            <person name="Lapidus A."/>
            <person name="Glavina del Rio T."/>
            <person name="Dalin E."/>
            <person name="Tice H."/>
            <person name="Bruce D."/>
            <person name="Goodwin L."/>
            <person name="Pitluck S."/>
            <person name="Kyrpides N."/>
            <person name="Mavromatis K."/>
            <person name="Ovchinnikova G."/>
            <person name="Munk A.C."/>
            <person name="Detter J.C."/>
            <person name="Han C."/>
            <person name="Tapia R."/>
            <person name="Land M."/>
            <person name="Hauser L."/>
            <person name="Markowitz V."/>
            <person name="Cheng J.-F."/>
            <person name="Hugenholtz P."/>
            <person name="Woyke T."/>
            <person name="Wu D."/>
            <person name="Tindall B."/>
            <person name="Pomrenke H.G."/>
            <person name="Brambilla E."/>
            <person name="Klenk H.-P."/>
            <person name="Eisen J.A."/>
        </authorList>
    </citation>
    <scope>NUCLEOTIDE SEQUENCE [LARGE SCALE GENOMIC DNA]</scope>
    <source>
        <strain evidence="10">DSM 17093 / CIP 108686 / LMG 22925 / RQ-24</strain>
    </source>
</reference>
<organism evidence="9 10">
    <name type="scientific">Truepera radiovictrix (strain DSM 17093 / CIP 108686 / LMG 22925 / RQ-24)</name>
    <dbReference type="NCBI Taxonomy" id="649638"/>
    <lineage>
        <taxon>Bacteria</taxon>
        <taxon>Thermotogati</taxon>
        <taxon>Deinococcota</taxon>
        <taxon>Deinococci</taxon>
        <taxon>Trueperales</taxon>
        <taxon>Trueperaceae</taxon>
        <taxon>Truepera</taxon>
    </lineage>
</organism>
<dbReference type="eggNOG" id="COG0395">
    <property type="taxonomic scope" value="Bacteria"/>
</dbReference>
<evidence type="ECO:0000313" key="9">
    <source>
        <dbReference type="EMBL" id="ADI13857.1"/>
    </source>
</evidence>
<sequence>MQVARRAGRGRLGSALRYAVLVVFALFFTLPLLWMLVTALKPPAEWLLPNWVPQNPTLGNFTAILNNPALPVFRWFLNSALLAAVATAATVALDAMAAYAYARLRFPGRNVLFGVLLSTLVMPGIIFLVPNYLTVAALGGLNTYWGVVLPGLAGVFGVFFLRQFFQSLPREIEEAALIDGAGLWTTFFRVALPLSGPALSTLAIITFLASWNDFLWPLLIVGNDPLKQTLPVGLARLQGAYTFQYGQLMAGAVFTALPVLVLYLLLQRYIIQSVAATGLKG</sequence>
<dbReference type="KEGG" id="tra:Trad_0721"/>
<feature type="transmembrane region" description="Helical" evidence="7">
    <location>
        <begin position="15"/>
        <end position="37"/>
    </location>
</feature>
<dbReference type="CDD" id="cd06261">
    <property type="entry name" value="TM_PBP2"/>
    <property type="match status" value="1"/>
</dbReference>
<feature type="transmembrane region" description="Helical" evidence="7">
    <location>
        <begin position="245"/>
        <end position="266"/>
    </location>
</feature>
<dbReference type="GO" id="GO:0005886">
    <property type="term" value="C:plasma membrane"/>
    <property type="evidence" value="ECO:0007669"/>
    <property type="project" value="UniProtKB-SubCell"/>
</dbReference>
<reference evidence="9 10" key="2">
    <citation type="journal article" date="2011" name="Stand. Genomic Sci.">
        <title>Complete genome sequence of Truepera radiovictrix type strain (RQ-24).</title>
        <authorList>
            <person name="Ivanova N."/>
            <person name="Rohde C."/>
            <person name="Munk C."/>
            <person name="Nolan M."/>
            <person name="Lucas S."/>
            <person name="Del Rio T.G."/>
            <person name="Tice H."/>
            <person name="Deshpande S."/>
            <person name="Cheng J.F."/>
            <person name="Tapia R."/>
            <person name="Han C."/>
            <person name="Goodwin L."/>
            <person name="Pitluck S."/>
            <person name="Liolios K."/>
            <person name="Mavromatis K."/>
            <person name="Mikhailova N."/>
            <person name="Pati A."/>
            <person name="Chen A."/>
            <person name="Palaniappan K."/>
            <person name="Land M."/>
            <person name="Hauser L."/>
            <person name="Chang Y.J."/>
            <person name="Jeffries C.D."/>
            <person name="Brambilla E."/>
            <person name="Rohde M."/>
            <person name="Goker M."/>
            <person name="Tindall B.J."/>
            <person name="Woyke T."/>
            <person name="Bristow J."/>
            <person name="Eisen J.A."/>
            <person name="Markowitz V."/>
            <person name="Hugenholtz P."/>
            <person name="Kyrpides N.C."/>
            <person name="Klenk H.P."/>
            <person name="Lapidus A."/>
        </authorList>
    </citation>
    <scope>NUCLEOTIDE SEQUENCE [LARGE SCALE GENOMIC DNA]</scope>
    <source>
        <strain evidence="10">DSM 17093 / CIP 108686 / LMG 22925 / RQ-24</strain>
    </source>
</reference>
<keyword evidence="5 7" id="KW-1133">Transmembrane helix</keyword>
<keyword evidence="3" id="KW-1003">Cell membrane</keyword>
<feature type="transmembrane region" description="Helical" evidence="7">
    <location>
        <begin position="75"/>
        <end position="99"/>
    </location>
</feature>
<accession>D7CTK0</accession>
<dbReference type="Pfam" id="PF00528">
    <property type="entry name" value="BPD_transp_1"/>
    <property type="match status" value="1"/>
</dbReference>
<feature type="transmembrane region" description="Helical" evidence="7">
    <location>
        <begin position="144"/>
        <end position="165"/>
    </location>
</feature>
<comment type="similarity">
    <text evidence="7">Belongs to the binding-protein-dependent transport system permease family.</text>
</comment>
<dbReference type="PROSITE" id="PS50928">
    <property type="entry name" value="ABC_TM1"/>
    <property type="match status" value="1"/>
</dbReference>
<keyword evidence="6 7" id="KW-0472">Membrane</keyword>
<dbReference type="Gene3D" id="1.10.3720.10">
    <property type="entry name" value="MetI-like"/>
    <property type="match status" value="1"/>
</dbReference>
<dbReference type="EMBL" id="CP002049">
    <property type="protein sequence ID" value="ADI13857.1"/>
    <property type="molecule type" value="Genomic_DNA"/>
</dbReference>
<gene>
    <name evidence="9" type="ordered locus">Trad_0721</name>
</gene>
<dbReference type="RefSeq" id="WP_013177229.1">
    <property type="nucleotide sequence ID" value="NC_014221.1"/>
</dbReference>
<evidence type="ECO:0000256" key="1">
    <source>
        <dbReference type="ARBA" id="ARBA00004651"/>
    </source>
</evidence>
<dbReference type="SUPFAM" id="SSF161098">
    <property type="entry name" value="MetI-like"/>
    <property type="match status" value="1"/>
</dbReference>
<feature type="transmembrane region" description="Helical" evidence="7">
    <location>
        <begin position="186"/>
        <end position="209"/>
    </location>
</feature>
<dbReference type="GO" id="GO:0055085">
    <property type="term" value="P:transmembrane transport"/>
    <property type="evidence" value="ECO:0007669"/>
    <property type="project" value="InterPro"/>
</dbReference>
<keyword evidence="2 7" id="KW-0813">Transport</keyword>
<proteinExistence type="inferred from homology"/>
<dbReference type="PANTHER" id="PTHR43744:SF12">
    <property type="entry name" value="ABC TRANSPORTER PERMEASE PROTEIN MG189-RELATED"/>
    <property type="match status" value="1"/>
</dbReference>
<protein>
    <submittedName>
        <fullName evidence="9">Binding-protein-dependent transport systems inner membrane component</fullName>
    </submittedName>
</protein>
<dbReference type="OrthoDB" id="37175at2"/>
<evidence type="ECO:0000256" key="4">
    <source>
        <dbReference type="ARBA" id="ARBA00022692"/>
    </source>
</evidence>
<feature type="transmembrane region" description="Helical" evidence="7">
    <location>
        <begin position="111"/>
        <end position="132"/>
    </location>
</feature>
<evidence type="ECO:0000259" key="8">
    <source>
        <dbReference type="PROSITE" id="PS50928"/>
    </source>
</evidence>
<dbReference type="InterPro" id="IPR000515">
    <property type="entry name" value="MetI-like"/>
</dbReference>
<evidence type="ECO:0000256" key="5">
    <source>
        <dbReference type="ARBA" id="ARBA00022989"/>
    </source>
</evidence>
<comment type="subcellular location">
    <subcellularLocation>
        <location evidence="1 7">Cell membrane</location>
        <topology evidence="1 7">Multi-pass membrane protein</topology>
    </subcellularLocation>
</comment>
<evidence type="ECO:0000313" key="10">
    <source>
        <dbReference type="Proteomes" id="UP000000379"/>
    </source>
</evidence>
<dbReference type="HOGENOM" id="CLU_016047_1_1_0"/>
<evidence type="ECO:0000256" key="2">
    <source>
        <dbReference type="ARBA" id="ARBA00022448"/>
    </source>
</evidence>
<evidence type="ECO:0000256" key="7">
    <source>
        <dbReference type="RuleBase" id="RU363032"/>
    </source>
</evidence>
<name>D7CTK0_TRURR</name>